<dbReference type="AlphaFoldDB" id="A0A2S4MCJ5"/>
<dbReference type="InterPro" id="IPR050955">
    <property type="entry name" value="Plant_Biomass_Hydrol_Est"/>
</dbReference>
<dbReference type="Proteomes" id="UP000236919">
    <property type="component" value="Unassembled WGS sequence"/>
</dbReference>
<evidence type="ECO:0000256" key="1">
    <source>
        <dbReference type="ARBA" id="ARBA00022729"/>
    </source>
</evidence>
<dbReference type="GO" id="GO:0016787">
    <property type="term" value="F:hydrolase activity"/>
    <property type="evidence" value="ECO:0007669"/>
    <property type="project" value="UniProtKB-KW"/>
</dbReference>
<dbReference type="InterPro" id="IPR010126">
    <property type="entry name" value="Esterase_phb"/>
</dbReference>
<dbReference type="EMBL" id="PQFZ01000005">
    <property type="protein sequence ID" value="POR52478.1"/>
    <property type="molecule type" value="Genomic_DNA"/>
</dbReference>
<dbReference type="NCBIfam" id="TIGR01840">
    <property type="entry name" value="esterase_phb"/>
    <property type="match status" value="1"/>
</dbReference>
<gene>
    <name evidence="3" type="ORF">CYD53_105143</name>
</gene>
<organism evidence="3 4">
    <name type="scientific">Bosea psychrotolerans</name>
    <dbReference type="NCBI Taxonomy" id="1871628"/>
    <lineage>
        <taxon>Bacteria</taxon>
        <taxon>Pseudomonadati</taxon>
        <taxon>Pseudomonadota</taxon>
        <taxon>Alphaproteobacteria</taxon>
        <taxon>Hyphomicrobiales</taxon>
        <taxon>Boseaceae</taxon>
        <taxon>Bosea</taxon>
    </lineage>
</organism>
<keyword evidence="1" id="KW-0732">Signal</keyword>
<proteinExistence type="predicted"/>
<dbReference type="InterPro" id="IPR029058">
    <property type="entry name" value="AB_hydrolase_fold"/>
</dbReference>
<reference evidence="3 4" key="1">
    <citation type="submission" date="2018-01" db="EMBL/GenBank/DDBJ databases">
        <title>Genomic Encyclopedia of Type Strains, Phase III (KMG-III): the genomes of soil and plant-associated and newly described type strains.</title>
        <authorList>
            <person name="Whitman W."/>
        </authorList>
    </citation>
    <scope>NUCLEOTIDE SEQUENCE [LARGE SCALE GENOMIC DNA]</scope>
    <source>
        <strain evidence="3 4">1131</strain>
    </source>
</reference>
<comment type="caution">
    <text evidence="3">The sequence shown here is derived from an EMBL/GenBank/DDBJ whole genome shotgun (WGS) entry which is preliminary data.</text>
</comment>
<protein>
    <submittedName>
        <fullName evidence="3">Poly(Hydroxyalkanoate) depolymerase family esterase</fullName>
    </submittedName>
</protein>
<keyword evidence="4" id="KW-1185">Reference proteome</keyword>
<evidence type="ECO:0000313" key="3">
    <source>
        <dbReference type="EMBL" id="POR52478.1"/>
    </source>
</evidence>
<evidence type="ECO:0000313" key="4">
    <source>
        <dbReference type="Proteomes" id="UP000236919"/>
    </source>
</evidence>
<dbReference type="GO" id="GO:0005576">
    <property type="term" value="C:extracellular region"/>
    <property type="evidence" value="ECO:0007669"/>
    <property type="project" value="InterPro"/>
</dbReference>
<dbReference type="PANTHER" id="PTHR43037">
    <property type="entry name" value="UNNAMED PRODUCT-RELATED"/>
    <property type="match status" value="1"/>
</dbReference>
<sequence length="330" mass="35542">MRRRAEDGKANTVGFNAPLPRRLGEVLRMLRSERGQFGQAAGETKRAPDASEDNERFCQRSFQAAAGSVTYKLYMPADHAERELALVMMLHGCTQDPDDFARGTRMNALADEFGLIVAYPHQPRSANAQGCWHWFDTRHQKRGSGEPAVLAGLALDVATDFKIDRKRIFVAGLSAGAAMADVLSATYPDVFSAVGIHSGLPHGAASDVMSAFAAMKGASKGGSQTHEADGRKIIFHGDADVTVNPSNGKMVFDRARSRHGKLPEVSTDGMVNGRRVTRMVHGPATGPATAEYWIVHGSGHAWSGGDDRGSFADAAGPDASREMIRFFLQS</sequence>
<name>A0A2S4MCJ5_9HYPH</name>
<dbReference type="PANTHER" id="PTHR43037:SF1">
    <property type="entry name" value="BLL1128 PROTEIN"/>
    <property type="match status" value="1"/>
</dbReference>
<keyword evidence="2" id="KW-0378">Hydrolase</keyword>
<dbReference type="SUPFAM" id="SSF53474">
    <property type="entry name" value="alpha/beta-Hydrolases"/>
    <property type="match status" value="2"/>
</dbReference>
<dbReference type="Gene3D" id="3.40.50.1820">
    <property type="entry name" value="alpha/beta hydrolase"/>
    <property type="match status" value="1"/>
</dbReference>
<accession>A0A2S4MCJ5</accession>
<evidence type="ECO:0000256" key="2">
    <source>
        <dbReference type="ARBA" id="ARBA00022801"/>
    </source>
</evidence>
<dbReference type="Pfam" id="PF10503">
    <property type="entry name" value="Esterase_PHB"/>
    <property type="match status" value="1"/>
</dbReference>